<reference evidence="1" key="1">
    <citation type="submission" date="2022-07" db="EMBL/GenBank/DDBJ databases">
        <title>Phylogenomic reconstructions and comparative analyses of Kickxellomycotina fungi.</title>
        <authorList>
            <person name="Reynolds N.K."/>
            <person name="Stajich J.E."/>
            <person name="Barry K."/>
            <person name="Grigoriev I.V."/>
            <person name="Crous P."/>
            <person name="Smith M.E."/>
        </authorList>
    </citation>
    <scope>NUCLEOTIDE SEQUENCE</scope>
    <source>
        <strain evidence="1">BCRC 34780</strain>
    </source>
</reference>
<gene>
    <name evidence="1" type="ORF">H4R21_000082</name>
</gene>
<feature type="non-terminal residue" evidence="1">
    <location>
        <position position="1364"/>
    </location>
</feature>
<name>A0ACC1LHX0_9FUNG</name>
<dbReference type="Proteomes" id="UP001140087">
    <property type="component" value="Unassembled WGS sequence"/>
</dbReference>
<dbReference type="EMBL" id="JANBUN010000003">
    <property type="protein sequence ID" value="KAJ2808383.1"/>
    <property type="molecule type" value="Genomic_DNA"/>
</dbReference>
<accession>A0ACC1LHX0</accession>
<protein>
    <submittedName>
        <fullName evidence="1">Uncharacterized protein</fullName>
    </submittedName>
</protein>
<comment type="caution">
    <text evidence="1">The sequence shown here is derived from an EMBL/GenBank/DDBJ whole genome shotgun (WGS) entry which is preliminary data.</text>
</comment>
<keyword evidence="2" id="KW-1185">Reference proteome</keyword>
<evidence type="ECO:0000313" key="2">
    <source>
        <dbReference type="Proteomes" id="UP001140087"/>
    </source>
</evidence>
<organism evidence="1 2">
    <name type="scientific">Coemansia helicoidea</name>
    <dbReference type="NCBI Taxonomy" id="1286919"/>
    <lineage>
        <taxon>Eukaryota</taxon>
        <taxon>Fungi</taxon>
        <taxon>Fungi incertae sedis</taxon>
        <taxon>Zoopagomycota</taxon>
        <taxon>Kickxellomycotina</taxon>
        <taxon>Kickxellomycetes</taxon>
        <taxon>Kickxellales</taxon>
        <taxon>Kickxellaceae</taxon>
        <taxon>Coemansia</taxon>
    </lineage>
</organism>
<sequence>MSPKAKNRQRTPSLPLKPRSRSRSWSTSTTDGVDAVADDRAAETDEALAELPGADEDGDIGQWCALQLAQKQASGRVAHEQEQKRQFAGALQRYRVELLPASEQLVVGAVRSGALDTPLPPLPQPPLADKEWVRAANFVFETLLQYRFQARDIMDAMRHARGLGGIQDVLARLCFAIPADRLPHEMRDRLEPGVCRVSGGAKPAPASEDCGYSGDDDDEDDEEEEEEPDTPSTAVEAEAAAPTSPSVDDSATACSDGAPGEDDQLAQLVDELRVEDFEMEYAYDSDEDPGTVCGRRQVRVRALGEALEFARHHGRPDVSDAAGALMAREQGTIAALEEDLLYAADQARAEYERLWPGYHEALLAKLRRIKQLAAAAAAAEAMRAEAAAVDAPASPSCDESDGECGFGALFDGGGSSSGDEGPADGAAVGPARRVLSTAPPRGWTGAVMRELAGQLVHKYDKQATVRYRVAKCHPGTTCTFVVEWSTPAKAARIVATQRPLAATPGAGAVFAANQLEHCWTLPADLAGREARDARDLGALVFLYMQPAVSRQLATRLPPPLRGLWDEWRRAEAAAGEALAMQHRSDRIAFLRELHAQYRQACAAGGGDVDGAGGSDSDGDRAADTRRARQRQRRQSAACRLRKRLWSGKTIERRQGTAQWRAQFGAAQARLPVWQHRQAVVAAVARSRVVLVRGATGSGKSSQVPQYILRILLAGRYSGGRILCTQPRRISTMAIASRVAQELGEQVGGDRGLVGYQIRHNARCADANALVFCTAGVLLRRLIDDPMLADVKCIICDEVQERTLELDYLLIVLRRLLARRRDLRLVLMSATIDTALFSQYFDDCAVVDIPGRAFPVHSVFLERLVQLSEYAPPPNCRYMARSYYSEARLATPLLGPFNREQLAQDPDYVSPLAAWTVSQMRTEVVNLDLIQHLVRGICQGRADEPWPAYCRTKAPHGSVLVFLPGIYEIRRLAAMLQSDPAITAVASVVPLHSSFASQRPVNSTMTFSELAFAAPTAGLQRKVVLSTNVAETGITIPDVTIVIDSGLANQSYWDAACRVQRLATRPVSKANVLQRRGRAGRVQAGLALCLFGEEQFRLMPAFEQPEIHRLPLTSTCLLAKAHGARDISQFMQMAPDPPQHSAVVRAVAELQRAGALDEGEELTPIGRHLCHLPVDLSVGKLLIVGALFGCLGPILTIAASLSLSAPLLVRAPLHPEGTVGHDKYRRQAAAATAGASPHESDFMVVLAVHDDWRREATDPGARPWALRAFCEANGLNREALEQLEDLREQYLGLLHDLGLVQYPRAAGAAHRPFAQLVRPPNAPGSGFPEGFAQPPAAADENAHERGILHAALAATMDHLVLPAAA</sequence>
<proteinExistence type="predicted"/>
<evidence type="ECO:0000313" key="1">
    <source>
        <dbReference type="EMBL" id="KAJ2808383.1"/>
    </source>
</evidence>